<dbReference type="PANTHER" id="PTHR47350">
    <property type="entry name" value="PROTEIN IWS1 HOMOLOG 1"/>
    <property type="match status" value="1"/>
</dbReference>
<dbReference type="GO" id="GO:0009742">
    <property type="term" value="P:brassinosteroid mediated signaling pathway"/>
    <property type="evidence" value="ECO:0007669"/>
    <property type="project" value="InterPro"/>
</dbReference>
<dbReference type="Gene3D" id="1.20.930.10">
    <property type="entry name" value="Conserved domain common to transcription factors TFIIS, elongin A, CRSP70"/>
    <property type="match status" value="1"/>
</dbReference>
<reference evidence="1 2" key="1">
    <citation type="journal article" date="2011" name="Science">
        <title>The Selaginella genome identifies genetic changes associated with the evolution of vascular plants.</title>
        <authorList>
            <person name="Banks J.A."/>
            <person name="Nishiyama T."/>
            <person name="Hasebe M."/>
            <person name="Bowman J.L."/>
            <person name="Gribskov M."/>
            <person name="dePamphilis C."/>
            <person name="Albert V.A."/>
            <person name="Aono N."/>
            <person name="Aoyama T."/>
            <person name="Ambrose B.A."/>
            <person name="Ashton N.W."/>
            <person name="Axtell M.J."/>
            <person name="Barker E."/>
            <person name="Barker M.S."/>
            <person name="Bennetzen J.L."/>
            <person name="Bonawitz N.D."/>
            <person name="Chapple C."/>
            <person name="Cheng C."/>
            <person name="Correa L.G."/>
            <person name="Dacre M."/>
            <person name="DeBarry J."/>
            <person name="Dreyer I."/>
            <person name="Elias M."/>
            <person name="Engstrom E.M."/>
            <person name="Estelle M."/>
            <person name="Feng L."/>
            <person name="Finet C."/>
            <person name="Floyd S.K."/>
            <person name="Frommer W.B."/>
            <person name="Fujita T."/>
            <person name="Gramzow L."/>
            <person name="Gutensohn M."/>
            <person name="Harholt J."/>
            <person name="Hattori M."/>
            <person name="Heyl A."/>
            <person name="Hirai T."/>
            <person name="Hiwatashi Y."/>
            <person name="Ishikawa M."/>
            <person name="Iwata M."/>
            <person name="Karol K.G."/>
            <person name="Koehler B."/>
            <person name="Kolukisaoglu U."/>
            <person name="Kubo M."/>
            <person name="Kurata T."/>
            <person name="Lalonde S."/>
            <person name="Li K."/>
            <person name="Li Y."/>
            <person name="Litt A."/>
            <person name="Lyons E."/>
            <person name="Manning G."/>
            <person name="Maruyama T."/>
            <person name="Michael T.P."/>
            <person name="Mikami K."/>
            <person name="Miyazaki S."/>
            <person name="Morinaga S."/>
            <person name="Murata T."/>
            <person name="Mueller-Roeber B."/>
            <person name="Nelson D.R."/>
            <person name="Obara M."/>
            <person name="Oguri Y."/>
            <person name="Olmstead R.G."/>
            <person name="Onodera N."/>
            <person name="Petersen B.L."/>
            <person name="Pils B."/>
            <person name="Prigge M."/>
            <person name="Rensing S.A."/>
            <person name="Riano-Pachon D.M."/>
            <person name="Roberts A.W."/>
            <person name="Sato Y."/>
            <person name="Scheller H.V."/>
            <person name="Schulz B."/>
            <person name="Schulz C."/>
            <person name="Shakirov E.V."/>
            <person name="Shibagaki N."/>
            <person name="Shinohara N."/>
            <person name="Shippen D.E."/>
            <person name="Soerensen I."/>
            <person name="Sotooka R."/>
            <person name="Sugimoto N."/>
            <person name="Sugita M."/>
            <person name="Sumikawa N."/>
            <person name="Tanurdzic M."/>
            <person name="Theissen G."/>
            <person name="Ulvskov P."/>
            <person name="Wakazuki S."/>
            <person name="Weng J.K."/>
            <person name="Willats W.W."/>
            <person name="Wipf D."/>
            <person name="Wolf P.G."/>
            <person name="Yang L."/>
            <person name="Zimmer A.D."/>
            <person name="Zhu Q."/>
            <person name="Mitros T."/>
            <person name="Hellsten U."/>
            <person name="Loque D."/>
            <person name="Otillar R."/>
            <person name="Salamov A."/>
            <person name="Schmutz J."/>
            <person name="Shapiro H."/>
            <person name="Lindquist E."/>
            <person name="Lucas S."/>
            <person name="Rokhsar D."/>
            <person name="Grigoriev I.V."/>
        </authorList>
    </citation>
    <scope>NUCLEOTIDE SEQUENCE [LARGE SCALE GENOMIC DNA]</scope>
</reference>
<dbReference type="Gramene" id="EFJ20209">
    <property type="protein sequence ID" value="EFJ20209"/>
    <property type="gene ID" value="SELMODRAFT_418437"/>
</dbReference>
<accession>D8S5P7</accession>
<organism evidence="2">
    <name type="scientific">Selaginella moellendorffii</name>
    <name type="common">Spikemoss</name>
    <dbReference type="NCBI Taxonomy" id="88036"/>
    <lineage>
        <taxon>Eukaryota</taxon>
        <taxon>Viridiplantae</taxon>
        <taxon>Streptophyta</taxon>
        <taxon>Embryophyta</taxon>
        <taxon>Tracheophyta</taxon>
        <taxon>Lycopodiopsida</taxon>
        <taxon>Selaginellales</taxon>
        <taxon>Selaginellaceae</taxon>
        <taxon>Selaginella</taxon>
    </lineage>
</organism>
<dbReference type="EMBL" id="GL377603">
    <property type="protein sequence ID" value="EFJ20209.1"/>
    <property type="molecule type" value="Genomic_DNA"/>
</dbReference>
<keyword evidence="2" id="KW-1185">Reference proteome</keyword>
<protein>
    <submittedName>
        <fullName evidence="1">Uncharacterized protein</fullName>
    </submittedName>
</protein>
<dbReference type="GO" id="GO:0032784">
    <property type="term" value="P:regulation of DNA-templated transcription elongation"/>
    <property type="evidence" value="ECO:0007669"/>
    <property type="project" value="InterPro"/>
</dbReference>
<evidence type="ECO:0000313" key="2">
    <source>
        <dbReference type="Proteomes" id="UP000001514"/>
    </source>
</evidence>
<gene>
    <name evidence="1" type="ORF">SELMODRAFT_418437</name>
</gene>
<dbReference type="Proteomes" id="UP000001514">
    <property type="component" value="Unassembled WGS sequence"/>
</dbReference>
<proteinExistence type="predicted"/>
<evidence type="ECO:0000313" key="1">
    <source>
        <dbReference type="EMBL" id="EFJ20209.1"/>
    </source>
</evidence>
<sequence>MAEVAKFTEQVIIKLAYAAEEDRELNRQSKPATSKLKMLEFFVGVAENTIFTILLEKMPIDLDDETVGVEWAGHAGICQSKVVHDETISSPWKKRPVIAIVEENLDLREKPSSKKRRIPPIIAPQPMTMNFSIRPKSKFDGEAIRESIMQREAMESKRARINKSMKRLHDANRGRPRVMGGRGVLM</sequence>
<dbReference type="InParanoid" id="D8S5P7"/>
<dbReference type="InterPro" id="IPR044204">
    <property type="entry name" value="IWS1/2"/>
</dbReference>
<name>D8S5P7_SELML</name>
<dbReference type="PANTHER" id="PTHR47350:SF4">
    <property type="entry name" value="PROTEIN IWS1 HOMOLOG 1"/>
    <property type="match status" value="1"/>
</dbReference>
<dbReference type="HOGENOM" id="CLU_1456826_0_0_1"/>
<dbReference type="AlphaFoldDB" id="D8S5P7"/>
<dbReference type="KEGG" id="smo:SELMODRAFT_418437"/>
<dbReference type="InterPro" id="IPR035441">
    <property type="entry name" value="TFIIS/LEDGF_dom_sf"/>
</dbReference>
<dbReference type="GO" id="GO:0023052">
    <property type="term" value="P:signaling"/>
    <property type="evidence" value="ECO:0000318"/>
    <property type="project" value="GO_Central"/>
</dbReference>